<dbReference type="GO" id="GO:0015031">
    <property type="term" value="P:protein transport"/>
    <property type="evidence" value="ECO:0007669"/>
    <property type="project" value="UniProtKB-KW"/>
</dbReference>
<dbReference type="Pfam" id="PF12783">
    <property type="entry name" value="Sec7-like_HUS"/>
    <property type="match status" value="1"/>
</dbReference>
<dbReference type="InterPro" id="IPR016024">
    <property type="entry name" value="ARM-type_fold"/>
</dbReference>
<dbReference type="Pfam" id="PF16206">
    <property type="entry name" value="Mon2_C"/>
    <property type="match status" value="3"/>
</dbReference>
<evidence type="ECO:0000259" key="5">
    <source>
        <dbReference type="Pfam" id="PF16206"/>
    </source>
</evidence>
<reference evidence="7 8" key="1">
    <citation type="journal article" date="2023" name="Nat. Commun.">
        <title>Origin of minicircular mitochondrial genomes in red algae.</title>
        <authorList>
            <person name="Lee Y."/>
            <person name="Cho C.H."/>
            <person name="Lee Y.M."/>
            <person name="Park S.I."/>
            <person name="Yang J.H."/>
            <person name="West J.A."/>
            <person name="Bhattacharya D."/>
            <person name="Yoon H.S."/>
        </authorList>
    </citation>
    <scope>NUCLEOTIDE SEQUENCE [LARGE SCALE GENOMIC DNA]</scope>
    <source>
        <strain evidence="7 8">CCMP1338</strain>
        <tissue evidence="7">Whole cell</tissue>
    </source>
</reference>
<feature type="domain" description="Mon2/Sec7/BIG1-like HUS" evidence="4">
    <location>
        <begin position="254"/>
        <end position="391"/>
    </location>
</feature>
<dbReference type="EMBL" id="JAMWBK010000003">
    <property type="protein sequence ID" value="KAJ8906597.1"/>
    <property type="molecule type" value="Genomic_DNA"/>
</dbReference>
<keyword evidence="8" id="KW-1185">Reference proteome</keyword>
<proteinExistence type="inferred from homology"/>
<dbReference type="PANTHER" id="PTHR10663:SF333">
    <property type="entry name" value="PROTEIN MON2 HOMOLOG"/>
    <property type="match status" value="1"/>
</dbReference>
<evidence type="ECO:0000313" key="7">
    <source>
        <dbReference type="EMBL" id="KAJ8906597.1"/>
    </source>
</evidence>
<dbReference type="InterPro" id="IPR032629">
    <property type="entry name" value="DCB_dom"/>
</dbReference>
<evidence type="ECO:0000256" key="1">
    <source>
        <dbReference type="ARBA" id="ARBA00008144"/>
    </source>
</evidence>
<protein>
    <recommendedName>
        <fullName evidence="9">Protein MON2 homolog</fullName>
    </recommendedName>
</protein>
<evidence type="ECO:0000259" key="4">
    <source>
        <dbReference type="Pfam" id="PF12783"/>
    </source>
</evidence>
<evidence type="ECO:0000256" key="3">
    <source>
        <dbReference type="ARBA" id="ARBA00022927"/>
    </source>
</evidence>
<dbReference type="SUPFAM" id="SSF48371">
    <property type="entry name" value="ARM repeat"/>
    <property type="match status" value="1"/>
</dbReference>
<feature type="domain" description="Mon2 C-terminal" evidence="5">
    <location>
        <begin position="899"/>
        <end position="1070"/>
    </location>
</feature>
<evidence type="ECO:0000256" key="2">
    <source>
        <dbReference type="ARBA" id="ARBA00022448"/>
    </source>
</evidence>
<comment type="similarity">
    <text evidence="1">Belongs to the MON2 family.</text>
</comment>
<feature type="domain" description="Mon2/Sec7/BIG1-like dimerisation and cyclophilin-binding" evidence="6">
    <location>
        <begin position="13"/>
        <end position="160"/>
    </location>
</feature>
<sequence>MTNRYGGQSIAQALSFIRILEGDLKGISSEAKKKAPEVKEAAELGLLKLKEIDLSAEEISGGKEDAGEDDEEWGSRALTQALSTAEEISLAFIAACDPSVPKVNLQALGGIHKMVMHSAIPPDLLTDLFTALEKLVEPTTDQNVLLKVLEALLSLLTSRYFQQHLTQSMQRMGLSMLLNLSNIGEDLSSSPVQTIATIAIVRKQTSEVAFRQVCSEIFFHASEAAEADSEKDAVDGQSPVKLGSSSVGDLPEAVACAYLLFRDLCALVNGDACTWLGVESIRLGLVLEVVEEVLRGDLFQSSKRIRSLLTSRLCPALHERLNSTASTATYALLLRIVFLLVVNFLDDLQADMEVMLFLLVKTVEDPDSMGECSSALHRVLALEALRCTFSHHDGEVIQGLNRAFDSTSGATGIVKSTFEVASQLAKGNTLDVSPGSLAMLEGSAAPFSSTLLKDEDTEKTLSIISLSLCRASLRAMTAMAAQDEYAAVLLGLSWKHLTTSLMQVLRPDGKEEANHARAVTFVSEPLVKLVGLDVGHEVVRARGYVAESLCSVCDAQLRSGKPMVTLNVFESLFAVVINCRPALQENWSDVVAVCDRLDSALQSSKALTALEEPLNAFHKSVLDLPLQSKRGFVEALVGTSRNTYRNTSEKESSEMSLQPLVRIRDFLLGLIEGKDAMEEGVWDLVLGHLVSLVRDHVDPSLRQLALKYIHQLQLAALGVVDESLLPHGKVPQIPSSQIYPLDPFSHAYVTGQVIVPMKDLMIATSHDTRVGVIEKLRVILETKGELVHGHEAWENIVAVLRIAVEKGGDVQVANEEVEPKSSAPDETDKASLMHLGFRAVQLIATDFLQVMSFSVVGSFIDVLGLYGTQNEDVNTALTSVSLLWGVADFLSKSEQTTTQDTLWLAIFTWLKHLGLDGRPELRNGAIKSLISTLLAHGTVLSPKAWAGCLTDCLDPLIKEVMVGGLNEEASSVEAPADTNSASDGNTRIIIHHSRDTPEKQWDETRNLMLSSMARLLKRFSDRLIETVQFDVLARTWLSSLEASSKCAAADPKAKEIATSGVDAMLDILKTAALLGIDESGQIRKESAEELEVKERLWNAAWQSIDGCVWTSDEPEKKFISNGHALLRLCKGLARVWSDIFEFRSSGDALNIVNVLVRIAQQEVAETHTIEIRNAALDSIAQLKFLVSEVEAWTSLVKEMLRLLLSKQSDPLADELAKRRVLLTLQAQYKGSELPQQVKIDELEDVVGSIFPLMLARTEYVQASITAAKENRAVVPPSRLTSRVAGELHLELDKPVWAVAVDTFQVAVDAGCGEGGAYKGSVWPVLVQSFEQFLLSKSGAPVRGISNPGARVAFTMKEFEDSQRSLHAKVYRLVQEYDEALVETVRVCLQRSEGVEEVFRQRMLRILTEGATQGQNRSQFARACQAVLFSLASGSSGSDGSLNSVELEAQASLSSVCEAVLRSYVRDGRRSGKCPLPASRRAEVLHLLNQLHALRVDTSDGNPRGGSQRHIVDLYPTICQCVEIDDADVRTLTRALLLEAGGALGVRQP</sequence>
<evidence type="ECO:0008006" key="9">
    <source>
        <dbReference type="Google" id="ProtNLM"/>
    </source>
</evidence>
<comment type="caution">
    <text evidence="7">The sequence shown here is derived from an EMBL/GenBank/DDBJ whole genome shotgun (WGS) entry which is preliminary data.</text>
</comment>
<accession>A0AAV8V028</accession>
<dbReference type="InterPro" id="IPR032817">
    <property type="entry name" value="Mon2_C"/>
</dbReference>
<gene>
    <name evidence="7" type="ORF">NDN08_003090</name>
</gene>
<evidence type="ECO:0000259" key="6">
    <source>
        <dbReference type="Pfam" id="PF16213"/>
    </source>
</evidence>
<keyword evidence="2" id="KW-0813">Transport</keyword>
<organism evidence="7 8">
    <name type="scientific">Rhodosorus marinus</name>
    <dbReference type="NCBI Taxonomy" id="101924"/>
    <lineage>
        <taxon>Eukaryota</taxon>
        <taxon>Rhodophyta</taxon>
        <taxon>Stylonematophyceae</taxon>
        <taxon>Stylonematales</taxon>
        <taxon>Stylonemataceae</taxon>
        <taxon>Rhodosorus</taxon>
    </lineage>
</organism>
<keyword evidence="3" id="KW-0653">Protein transport</keyword>
<dbReference type="PANTHER" id="PTHR10663">
    <property type="entry name" value="GUANYL-NUCLEOTIDE EXCHANGE FACTOR"/>
    <property type="match status" value="1"/>
</dbReference>
<dbReference type="Proteomes" id="UP001157974">
    <property type="component" value="Unassembled WGS sequence"/>
</dbReference>
<name>A0AAV8V028_9RHOD</name>
<evidence type="ECO:0000313" key="8">
    <source>
        <dbReference type="Proteomes" id="UP001157974"/>
    </source>
</evidence>
<dbReference type="InterPro" id="IPR032691">
    <property type="entry name" value="Mon2/Sec7/BIG1-like_HUS"/>
</dbReference>
<dbReference type="Pfam" id="PF16213">
    <property type="entry name" value="DCB"/>
    <property type="match status" value="1"/>
</dbReference>
<feature type="domain" description="Mon2 C-terminal" evidence="5">
    <location>
        <begin position="845"/>
        <end position="892"/>
    </location>
</feature>
<feature type="domain" description="Mon2 C-terminal" evidence="5">
    <location>
        <begin position="1450"/>
        <end position="1535"/>
    </location>
</feature>